<protein>
    <submittedName>
        <fullName evidence="1">Uncharacterized protein</fullName>
    </submittedName>
</protein>
<dbReference type="InterPro" id="IPR038765">
    <property type="entry name" value="Papain-like_cys_pep_sf"/>
</dbReference>
<dbReference type="Gene3D" id="3.90.1720.10">
    <property type="entry name" value="endopeptidase domain like (from Nostoc punctiforme)"/>
    <property type="match status" value="1"/>
</dbReference>
<dbReference type="OrthoDB" id="7992881at2"/>
<evidence type="ECO:0000313" key="2">
    <source>
        <dbReference type="Proteomes" id="UP000078316"/>
    </source>
</evidence>
<dbReference type="STRING" id="427683.A5481_06055"/>
<gene>
    <name evidence="1" type="ORF">A5481_06055</name>
</gene>
<name>A0A179SFP2_9HYPH</name>
<sequence>MTSRLDLLNELIGQPYRLGAAGPDAWDCYHLTQHLQRELYGYGMPDLTSVAATTRAQAEAMLAHPERGNWCEIPDHEVRDGDIVLMGNVLRRDFHLGTFVVPTTAGVVIHVDQGRGVVADDLPGLRSIGFTYTRLFRRA</sequence>
<dbReference type="SUPFAM" id="SSF54001">
    <property type="entry name" value="Cysteine proteinases"/>
    <property type="match status" value="1"/>
</dbReference>
<comment type="caution">
    <text evidence="1">The sequence shown here is derived from an EMBL/GenBank/DDBJ whole genome shotgun (WGS) entry which is preliminary data.</text>
</comment>
<dbReference type="RefSeq" id="WP_048432722.1">
    <property type="nucleotide sequence ID" value="NZ_LWHQ01000011.1"/>
</dbReference>
<reference evidence="1 2" key="1">
    <citation type="submission" date="2016-04" db="EMBL/GenBank/DDBJ databases">
        <authorList>
            <person name="Evans L.H."/>
            <person name="Alamgir A."/>
            <person name="Owens N."/>
            <person name="Weber N.D."/>
            <person name="Virtaneva K."/>
            <person name="Barbian K."/>
            <person name="Babar A."/>
            <person name="Rosenke K."/>
        </authorList>
    </citation>
    <scope>NUCLEOTIDE SEQUENCE [LARGE SCALE GENOMIC DNA]</scope>
    <source>
        <strain evidence="1 2">PMB02</strain>
    </source>
</reference>
<dbReference type="AlphaFoldDB" id="A0A179SFP2"/>
<dbReference type="EMBL" id="LWHQ01000011">
    <property type="protein sequence ID" value="OAS26279.1"/>
    <property type="molecule type" value="Genomic_DNA"/>
</dbReference>
<dbReference type="Proteomes" id="UP000078316">
    <property type="component" value="Unassembled WGS sequence"/>
</dbReference>
<proteinExistence type="predicted"/>
<organism evidence="1 2">
    <name type="scientific">Methylobacterium platani</name>
    <dbReference type="NCBI Taxonomy" id="427683"/>
    <lineage>
        <taxon>Bacteria</taxon>
        <taxon>Pseudomonadati</taxon>
        <taxon>Pseudomonadota</taxon>
        <taxon>Alphaproteobacteria</taxon>
        <taxon>Hyphomicrobiales</taxon>
        <taxon>Methylobacteriaceae</taxon>
        <taxon>Methylobacterium</taxon>
    </lineage>
</organism>
<evidence type="ECO:0000313" key="1">
    <source>
        <dbReference type="EMBL" id="OAS26279.1"/>
    </source>
</evidence>
<accession>A0A179SFP2</accession>